<accession>A0A481YY78</accession>
<gene>
    <name evidence="3" type="ORF">LCMAC202_01010</name>
</gene>
<feature type="coiled-coil region" evidence="1">
    <location>
        <begin position="281"/>
        <end position="308"/>
    </location>
</feature>
<dbReference type="EMBL" id="MK500369">
    <property type="protein sequence ID" value="QBK87765.1"/>
    <property type="molecule type" value="Genomic_DNA"/>
</dbReference>
<organism evidence="3">
    <name type="scientific">Marseillevirus LCMAC202</name>
    <dbReference type="NCBI Taxonomy" id="2506606"/>
    <lineage>
        <taxon>Viruses</taxon>
        <taxon>Varidnaviria</taxon>
        <taxon>Bamfordvirae</taxon>
        <taxon>Nucleocytoviricota</taxon>
        <taxon>Megaviricetes</taxon>
        <taxon>Pimascovirales</taxon>
        <taxon>Pimascovirales incertae sedis</taxon>
        <taxon>Marseilleviridae</taxon>
    </lineage>
</organism>
<protein>
    <submittedName>
        <fullName evidence="3">Uncharacterized protein</fullName>
    </submittedName>
</protein>
<feature type="compositionally biased region" description="Basic and acidic residues" evidence="2">
    <location>
        <begin position="195"/>
        <end position="254"/>
    </location>
</feature>
<name>A0A481YY78_9VIRU</name>
<reference evidence="3" key="1">
    <citation type="journal article" date="2019" name="MBio">
        <title>Virus Genomes from Deep Sea Sediments Expand the Ocean Megavirome and Support Independent Origins of Viral Gigantism.</title>
        <authorList>
            <person name="Backstrom D."/>
            <person name="Yutin N."/>
            <person name="Jorgensen S.L."/>
            <person name="Dharamshi J."/>
            <person name="Homa F."/>
            <person name="Zaremba-Niedwiedzka K."/>
            <person name="Spang A."/>
            <person name="Wolf Y.I."/>
            <person name="Koonin E.V."/>
            <person name="Ettema T.J."/>
        </authorList>
    </citation>
    <scope>NUCLEOTIDE SEQUENCE</scope>
</reference>
<feature type="region of interest" description="Disordered" evidence="2">
    <location>
        <begin position="133"/>
        <end position="275"/>
    </location>
</feature>
<feature type="region of interest" description="Disordered" evidence="2">
    <location>
        <begin position="48"/>
        <end position="68"/>
    </location>
</feature>
<feature type="compositionally biased region" description="Basic residues" evidence="2">
    <location>
        <begin position="255"/>
        <end position="268"/>
    </location>
</feature>
<proteinExistence type="predicted"/>
<evidence type="ECO:0000313" key="3">
    <source>
        <dbReference type="EMBL" id="QBK87765.1"/>
    </source>
</evidence>
<feature type="region of interest" description="Disordered" evidence="2">
    <location>
        <begin position="375"/>
        <end position="397"/>
    </location>
</feature>
<feature type="compositionally biased region" description="Acidic residues" evidence="2">
    <location>
        <begin position="170"/>
        <end position="182"/>
    </location>
</feature>
<feature type="compositionally biased region" description="Polar residues" evidence="2">
    <location>
        <begin position="57"/>
        <end position="66"/>
    </location>
</feature>
<keyword evidence="1" id="KW-0175">Coiled coil</keyword>
<sequence>MMDQLTTDVTENVISQITSKLLPAIAERYDIPLDELLELVNNKSTKKTTIKARPKRTSVQETTPKSKATRDIQLKIKNAQEQDKVLNVCTGRPLADSTTNRKKYQFFDELGIAGIAGDTKLTEALKLLGASSKKEVPVHRQAARARARATQQESDSESETEILVPQNADDYLEDNSDIDSDNEEPKSSAKKTPVKKSEPKKTPVKKSEPKKTPVKKSEPAKKTPVKKSEPAKKTPVKKSEPAKKTSVKKSEPKSSAKKPVKPVKRVIKKASEDGSEDIDTVVKLSNIIEEGNAEVDEMESDNDELVTTVKGKQPQARYNSKIKQWWNPQTSFVFKRKGIKSFVVGKVEGGNHIVPLSAADLKECKKLGWATDTTILNKKTAEESNEGETSSESENDE</sequence>
<feature type="compositionally biased region" description="Acidic residues" evidence="2">
    <location>
        <begin position="383"/>
        <end position="397"/>
    </location>
</feature>
<evidence type="ECO:0000256" key="2">
    <source>
        <dbReference type="SAM" id="MobiDB-lite"/>
    </source>
</evidence>
<evidence type="ECO:0000256" key="1">
    <source>
        <dbReference type="SAM" id="Coils"/>
    </source>
</evidence>